<dbReference type="GeneID" id="69570131"/>
<dbReference type="RefSeq" id="WP_070503290.1">
    <property type="nucleotide sequence ID" value="NZ_CAAKNX010000023.1"/>
</dbReference>
<gene>
    <name evidence="1" type="ORF">AUF17_17335</name>
</gene>
<sequence>MYWIAVFAFFFIVLTVSQFLLNNLKKAGIRIHRWIWAFASFLIMILPNVLLPNLSEQANIFLYALCAVFAVNFMIEQRKYVEAMNSRYPTQAKTK</sequence>
<evidence type="ECO:0000313" key="2">
    <source>
        <dbReference type="Proteomes" id="UP000316316"/>
    </source>
</evidence>
<organism evidence="1 2">
    <name type="scientific">Enterococcus avium</name>
    <name type="common">Streptococcus avium</name>
    <dbReference type="NCBI Taxonomy" id="33945"/>
    <lineage>
        <taxon>Bacteria</taxon>
        <taxon>Bacillati</taxon>
        <taxon>Bacillota</taxon>
        <taxon>Bacilli</taxon>
        <taxon>Lactobacillales</taxon>
        <taxon>Enterococcaceae</taxon>
        <taxon>Enterococcus</taxon>
    </lineage>
</organism>
<protein>
    <submittedName>
        <fullName evidence="1">Diacylglycerol kinase</fullName>
    </submittedName>
</protein>
<accession>A0A4P8KCY4</accession>
<keyword evidence="1" id="KW-0418">Kinase</keyword>
<proteinExistence type="predicted"/>
<dbReference type="AlphaFoldDB" id="A0A4P8KCY4"/>
<dbReference type="EMBL" id="PDXQ01000002">
    <property type="protein sequence ID" value="TRZ28478.1"/>
    <property type="molecule type" value="Genomic_DNA"/>
</dbReference>
<comment type="caution">
    <text evidence="1">The sequence shown here is derived from an EMBL/GenBank/DDBJ whole genome shotgun (WGS) entry which is preliminary data.</text>
</comment>
<dbReference type="GO" id="GO:0016301">
    <property type="term" value="F:kinase activity"/>
    <property type="evidence" value="ECO:0007669"/>
    <property type="project" value="UniProtKB-KW"/>
</dbReference>
<keyword evidence="1" id="KW-0808">Transferase</keyword>
<reference evidence="1 2" key="1">
    <citation type="submission" date="2017-10" db="EMBL/GenBank/DDBJ databases">
        <title>FDA dAtabase for Regulatory Grade micrObial Sequences (FDA-ARGOS): Supporting development and validation of Infectious Disease Dx tests.</title>
        <authorList>
            <person name="Campos J."/>
            <person name="Goldberg B."/>
            <person name="Tallon L.J."/>
            <person name="Sadzewicz L."/>
            <person name="Sengamalay N."/>
            <person name="Ott S."/>
            <person name="Godinez A."/>
            <person name="Nagaraj S."/>
            <person name="Vyas G."/>
            <person name="Aluvathingal J."/>
            <person name="Nadendla S."/>
            <person name="Geyer C."/>
            <person name="Nandy P."/>
            <person name="Hobson J."/>
            <person name="Sichtig H."/>
        </authorList>
    </citation>
    <scope>NUCLEOTIDE SEQUENCE [LARGE SCALE GENOMIC DNA]</scope>
    <source>
        <strain evidence="1 2">FDAARGOS_185</strain>
    </source>
</reference>
<name>A0A4P8KCY4_ENTAV</name>
<evidence type="ECO:0000313" key="1">
    <source>
        <dbReference type="EMBL" id="TRZ28478.1"/>
    </source>
</evidence>
<dbReference type="Proteomes" id="UP000316316">
    <property type="component" value="Unassembled WGS sequence"/>
</dbReference>